<dbReference type="Pfam" id="PF01656">
    <property type="entry name" value="CbiA"/>
    <property type="match status" value="1"/>
</dbReference>
<evidence type="ECO:0000313" key="8">
    <source>
        <dbReference type="Proteomes" id="UP000032900"/>
    </source>
</evidence>
<evidence type="ECO:0000256" key="3">
    <source>
        <dbReference type="ARBA" id="ARBA00022962"/>
    </source>
</evidence>
<dbReference type="InterPro" id="IPR047045">
    <property type="entry name" value="CobQ_N"/>
</dbReference>
<feature type="active site" description="Nucleophile" evidence="4">
    <location>
        <position position="354"/>
    </location>
</feature>
<evidence type="ECO:0000259" key="5">
    <source>
        <dbReference type="Pfam" id="PF01656"/>
    </source>
</evidence>
<feature type="domain" description="CobB/CobQ-like glutamine amidotransferase" evidence="6">
    <location>
        <begin position="275"/>
        <end position="455"/>
    </location>
</feature>
<evidence type="ECO:0000313" key="7">
    <source>
        <dbReference type="EMBL" id="GAO28073.1"/>
    </source>
</evidence>
<dbReference type="GO" id="GO:0003824">
    <property type="term" value="F:catalytic activity"/>
    <property type="evidence" value="ECO:0007669"/>
    <property type="project" value="InterPro"/>
</dbReference>
<keyword evidence="8" id="KW-1185">Reference proteome</keyword>
<organism evidence="7 8">
    <name type="scientific">Geofilum rubicundum JCM 15548</name>
    <dbReference type="NCBI Taxonomy" id="1236989"/>
    <lineage>
        <taxon>Bacteria</taxon>
        <taxon>Pseudomonadati</taxon>
        <taxon>Bacteroidota</taxon>
        <taxon>Bacteroidia</taxon>
        <taxon>Marinilabiliales</taxon>
        <taxon>Marinilabiliaceae</taxon>
        <taxon>Geofilum</taxon>
    </lineage>
</organism>
<dbReference type="InterPro" id="IPR002586">
    <property type="entry name" value="CobQ/CobB/MinD/ParA_Nub-bd_dom"/>
</dbReference>
<evidence type="ECO:0000256" key="1">
    <source>
        <dbReference type="ARBA" id="ARBA00004953"/>
    </source>
</evidence>
<comment type="similarity">
    <text evidence="4">Belongs to the CobB/CobQ family. CobQ subfamily.</text>
</comment>
<dbReference type="SUPFAM" id="SSF52540">
    <property type="entry name" value="P-loop containing nucleoside triphosphate hydrolases"/>
    <property type="match status" value="1"/>
</dbReference>
<protein>
    <recommendedName>
        <fullName evidence="4">Cobyric acid synthase</fullName>
    </recommendedName>
</protein>
<dbReference type="HAMAP" id="MF_00028">
    <property type="entry name" value="CobQ"/>
    <property type="match status" value="1"/>
</dbReference>
<sequence length="505" mass="55867">MAVKNGSIIIETIIFTLKMKKLRPIMFVGTGSDVGKSVINTAFCRLFKQDGYTPAPFKAQNMSLNSYATADGLEIGRAQAVQAEACGIPCSVEMNPVLLKPTGEKMSQVVLNGKPSGNQSAREYFNGTDRDALFTEAMKSYHVLAQKHAPMVIEGAGSISEMNLWDRDITNLRVAEAVNAATILVADIDRGGVFAAVYGSIQLLPPKYRKLIKGILINKFRGDESLFDDGRRIIEEITGVPVIGVIPYFRDIFVEQEDAVVLDHIHNQPVPGKINIGVVLLKHMANFTDFDTLQHIPEVNLFYAKQPRDVEQAAILIIPGSKNTIGDMRYLQESTMAQAILQHHQQNKPLYGICGGYQMMGMDISDPHGMEGSTPYIKGLGILPVSTVLGTHKKTEQCHFSFEANPAIQGAGYEIHMGDTKSEQPLCKLNTGETDGCYLNNRTWGSYIHGIFDNAPVIESVLQLTDPKIRVTVSYRDIKEKGYNQLADLIRQKVNMPYIYEILKP</sequence>
<accession>A0A0E9LS04</accession>
<dbReference type="EMBL" id="BAZW01000001">
    <property type="protein sequence ID" value="GAO28073.1"/>
    <property type="molecule type" value="Genomic_DNA"/>
</dbReference>
<dbReference type="InterPro" id="IPR004459">
    <property type="entry name" value="CobQ_synth"/>
</dbReference>
<evidence type="ECO:0000256" key="4">
    <source>
        <dbReference type="HAMAP-Rule" id="MF_00028"/>
    </source>
</evidence>
<dbReference type="STRING" id="1236989.JCM15548_131"/>
<dbReference type="CDD" id="cd05389">
    <property type="entry name" value="CobQ_N"/>
    <property type="match status" value="1"/>
</dbReference>
<dbReference type="PROSITE" id="PS51274">
    <property type="entry name" value="GATASE_COBBQ"/>
    <property type="match status" value="1"/>
</dbReference>
<dbReference type="Gene3D" id="3.40.50.880">
    <property type="match status" value="1"/>
</dbReference>
<dbReference type="SUPFAM" id="SSF52317">
    <property type="entry name" value="Class I glutamine amidotransferase-like"/>
    <property type="match status" value="1"/>
</dbReference>
<reference evidence="7 8" key="1">
    <citation type="journal article" date="2015" name="Microbes Environ.">
        <title>Distribution and evolution of nitrogen fixation genes in the phylum bacteroidetes.</title>
        <authorList>
            <person name="Inoue J."/>
            <person name="Oshima K."/>
            <person name="Suda W."/>
            <person name="Sakamoto M."/>
            <person name="Iino T."/>
            <person name="Noda S."/>
            <person name="Hongoh Y."/>
            <person name="Hattori M."/>
            <person name="Ohkuma M."/>
        </authorList>
    </citation>
    <scope>NUCLEOTIDE SEQUENCE [LARGE SCALE GENOMIC DNA]</scope>
    <source>
        <strain evidence="7">JCM 15548</strain>
    </source>
</reference>
<keyword evidence="3 4" id="KW-0315">Glutamine amidotransferase</keyword>
<dbReference type="InterPro" id="IPR011698">
    <property type="entry name" value="GATase_3"/>
</dbReference>
<keyword evidence="2 4" id="KW-0169">Cobalamin biosynthesis</keyword>
<dbReference type="PANTHER" id="PTHR21343">
    <property type="entry name" value="DETHIOBIOTIN SYNTHETASE"/>
    <property type="match status" value="1"/>
</dbReference>
<dbReference type="Pfam" id="PF07685">
    <property type="entry name" value="GATase_3"/>
    <property type="match status" value="1"/>
</dbReference>
<proteinExistence type="inferred from homology"/>
<dbReference type="PANTHER" id="PTHR21343:SF1">
    <property type="entry name" value="COBYRIC ACID SYNTHASE"/>
    <property type="match status" value="1"/>
</dbReference>
<dbReference type="GO" id="GO:0015420">
    <property type="term" value="F:ABC-type vitamin B12 transporter activity"/>
    <property type="evidence" value="ECO:0007669"/>
    <property type="project" value="UniProtKB-UniRule"/>
</dbReference>
<dbReference type="NCBIfam" id="NF001989">
    <property type="entry name" value="PRK00784.1"/>
    <property type="match status" value="1"/>
</dbReference>
<dbReference type="GO" id="GO:0009236">
    <property type="term" value="P:cobalamin biosynthetic process"/>
    <property type="evidence" value="ECO:0007669"/>
    <property type="project" value="UniProtKB-UniRule"/>
</dbReference>
<comment type="caution">
    <text evidence="7">The sequence shown here is derived from an EMBL/GenBank/DDBJ whole genome shotgun (WGS) entry which is preliminary data.</text>
</comment>
<dbReference type="CDD" id="cd01750">
    <property type="entry name" value="GATase1_CobQ"/>
    <property type="match status" value="1"/>
</dbReference>
<dbReference type="Gene3D" id="3.40.50.300">
    <property type="entry name" value="P-loop containing nucleotide triphosphate hydrolases"/>
    <property type="match status" value="1"/>
</dbReference>
<gene>
    <name evidence="4" type="primary">cobQ</name>
    <name evidence="7" type="ORF">JCM15548_131</name>
</gene>
<dbReference type="Proteomes" id="UP000032900">
    <property type="component" value="Unassembled WGS sequence"/>
</dbReference>
<dbReference type="InterPro" id="IPR027417">
    <property type="entry name" value="P-loop_NTPase"/>
</dbReference>
<dbReference type="AlphaFoldDB" id="A0A0E9LS04"/>
<evidence type="ECO:0000259" key="6">
    <source>
        <dbReference type="Pfam" id="PF07685"/>
    </source>
</evidence>
<dbReference type="UniPathway" id="UPA00148"/>
<dbReference type="InterPro" id="IPR029062">
    <property type="entry name" value="Class_I_gatase-like"/>
</dbReference>
<dbReference type="NCBIfam" id="TIGR00313">
    <property type="entry name" value="cobQ"/>
    <property type="match status" value="1"/>
</dbReference>
<dbReference type="InterPro" id="IPR033949">
    <property type="entry name" value="CobQ_GATase1"/>
</dbReference>
<comment type="pathway">
    <text evidence="1 4">Cofactor biosynthesis; adenosylcobalamin biosynthesis.</text>
</comment>
<evidence type="ECO:0000256" key="2">
    <source>
        <dbReference type="ARBA" id="ARBA00022573"/>
    </source>
</evidence>
<comment type="function">
    <text evidence="4">Catalyzes amidations at positions B, D, E, and G on adenosylcobyrinic A,C-diamide. NH(2) groups are provided by glutamine, and one molecule of ATP is hydrogenolyzed for each amidation.</text>
</comment>
<feature type="domain" description="CobQ/CobB/MinD/ParA nucleotide binding" evidence="5">
    <location>
        <begin position="25"/>
        <end position="251"/>
    </location>
</feature>
<feature type="active site" evidence="4">
    <location>
        <position position="449"/>
    </location>
</feature>
<name>A0A0E9LS04_9BACT</name>